<accession>A0A9W6MHK9</accession>
<dbReference type="EMBL" id="BSEV01000030">
    <property type="protein sequence ID" value="GLK14290.1"/>
    <property type="molecule type" value="Genomic_DNA"/>
</dbReference>
<feature type="region of interest" description="Disordered" evidence="1">
    <location>
        <begin position="75"/>
        <end position="124"/>
    </location>
</feature>
<comment type="caution">
    <text evidence="3">The sequence shown here is derived from an EMBL/GenBank/DDBJ whole genome shotgun (WGS) entry which is preliminary data.</text>
</comment>
<feature type="transmembrane region" description="Helical" evidence="2">
    <location>
        <begin position="133"/>
        <end position="152"/>
    </location>
</feature>
<proteinExistence type="predicted"/>
<reference evidence="3" key="2">
    <citation type="submission" date="2023-01" db="EMBL/GenBank/DDBJ databases">
        <authorList>
            <person name="Sun Q."/>
            <person name="Evtushenko L."/>
        </authorList>
    </citation>
    <scope>NUCLEOTIDE SEQUENCE</scope>
    <source>
        <strain evidence="3">VKM Ac-2007</strain>
    </source>
</reference>
<keyword evidence="2" id="KW-0812">Transmembrane</keyword>
<keyword evidence="4" id="KW-1185">Reference proteome</keyword>
<keyword evidence="2" id="KW-0472">Membrane</keyword>
<protein>
    <submittedName>
        <fullName evidence="3">Uncharacterized protein</fullName>
    </submittedName>
</protein>
<dbReference type="RefSeq" id="WP_271222528.1">
    <property type="nucleotide sequence ID" value="NZ_BSEV01000030.1"/>
</dbReference>
<evidence type="ECO:0000256" key="1">
    <source>
        <dbReference type="SAM" id="MobiDB-lite"/>
    </source>
</evidence>
<reference evidence="3" key="1">
    <citation type="journal article" date="2014" name="Int. J. Syst. Evol. Microbiol.">
        <title>Complete genome sequence of Corynebacterium casei LMG S-19264T (=DSM 44701T), isolated from a smear-ripened cheese.</title>
        <authorList>
            <consortium name="US DOE Joint Genome Institute (JGI-PGF)"/>
            <person name="Walter F."/>
            <person name="Albersmeier A."/>
            <person name="Kalinowski J."/>
            <person name="Ruckert C."/>
        </authorList>
    </citation>
    <scope>NUCLEOTIDE SEQUENCE</scope>
    <source>
        <strain evidence="3">VKM Ac-2007</strain>
    </source>
</reference>
<evidence type="ECO:0000313" key="4">
    <source>
        <dbReference type="Proteomes" id="UP001143474"/>
    </source>
</evidence>
<dbReference type="Proteomes" id="UP001143474">
    <property type="component" value="Unassembled WGS sequence"/>
</dbReference>
<feature type="compositionally biased region" description="Low complexity" evidence="1">
    <location>
        <begin position="109"/>
        <end position="121"/>
    </location>
</feature>
<sequence>MTEEFSTRETWPMECLRCWHVWQEEYVVRRLTDGHGHDVVVWLRAGTPVQPPWAGVSCPGCGHSRVTAFPPGNRAGRAAATAAPPPLSRLGAGAGSGAGAETGRDAGRAAEPPAGAEAAPGVRSGAGRRRRPVLLYALLGIAFLILTGFEVVERVVTHH</sequence>
<dbReference type="AlphaFoldDB" id="A0A9W6MHK9"/>
<keyword evidence="2" id="KW-1133">Transmembrane helix</keyword>
<evidence type="ECO:0000256" key="2">
    <source>
        <dbReference type="SAM" id="Phobius"/>
    </source>
</evidence>
<organism evidence="3 4">
    <name type="scientific">Streptosporangium carneum</name>
    <dbReference type="NCBI Taxonomy" id="47481"/>
    <lineage>
        <taxon>Bacteria</taxon>
        <taxon>Bacillati</taxon>
        <taxon>Actinomycetota</taxon>
        <taxon>Actinomycetes</taxon>
        <taxon>Streptosporangiales</taxon>
        <taxon>Streptosporangiaceae</taxon>
        <taxon>Streptosporangium</taxon>
    </lineage>
</organism>
<gene>
    <name evidence="3" type="ORF">GCM10017600_77020</name>
</gene>
<name>A0A9W6MHK9_9ACTN</name>
<evidence type="ECO:0000313" key="3">
    <source>
        <dbReference type="EMBL" id="GLK14290.1"/>
    </source>
</evidence>